<dbReference type="InterPro" id="IPR022369">
    <property type="entry name" value="Integral_membrane_TerC_rswitch"/>
</dbReference>
<name>A0A1H0P843_9MICO</name>
<feature type="transmembrane region" description="Helical" evidence="6">
    <location>
        <begin position="267"/>
        <end position="290"/>
    </location>
</feature>
<keyword evidence="5 6" id="KW-0472">Membrane</keyword>
<dbReference type="Proteomes" id="UP000199077">
    <property type="component" value="Chromosome I"/>
</dbReference>
<gene>
    <name evidence="7" type="ORF">SAMN04489867_1172</name>
</gene>
<evidence type="ECO:0000256" key="2">
    <source>
        <dbReference type="ARBA" id="ARBA00007511"/>
    </source>
</evidence>
<dbReference type="PANTHER" id="PTHR30238:SF0">
    <property type="entry name" value="THYLAKOID MEMBRANE PROTEIN TERC, CHLOROPLASTIC"/>
    <property type="match status" value="1"/>
</dbReference>
<dbReference type="GO" id="GO:0016020">
    <property type="term" value="C:membrane"/>
    <property type="evidence" value="ECO:0007669"/>
    <property type="project" value="UniProtKB-SubCell"/>
</dbReference>
<evidence type="ECO:0000256" key="1">
    <source>
        <dbReference type="ARBA" id="ARBA00004141"/>
    </source>
</evidence>
<dbReference type="InterPro" id="IPR005496">
    <property type="entry name" value="Integral_membrane_TerC"/>
</dbReference>
<dbReference type="EMBL" id="LT629711">
    <property type="protein sequence ID" value="SDP01144.1"/>
    <property type="molecule type" value="Genomic_DNA"/>
</dbReference>
<dbReference type="AlphaFoldDB" id="A0A1H0P843"/>
<protein>
    <submittedName>
        <fullName evidence="7">Tellurite resistance protein TerC</fullName>
    </submittedName>
</protein>
<accession>A0A1H0P843</accession>
<evidence type="ECO:0000256" key="6">
    <source>
        <dbReference type="SAM" id="Phobius"/>
    </source>
</evidence>
<evidence type="ECO:0000256" key="5">
    <source>
        <dbReference type="ARBA" id="ARBA00023136"/>
    </source>
</evidence>
<dbReference type="STRING" id="443156.SAMN04489867_1172"/>
<feature type="transmembrane region" description="Helical" evidence="6">
    <location>
        <begin position="146"/>
        <end position="163"/>
    </location>
</feature>
<evidence type="ECO:0000256" key="3">
    <source>
        <dbReference type="ARBA" id="ARBA00022692"/>
    </source>
</evidence>
<evidence type="ECO:0000256" key="4">
    <source>
        <dbReference type="ARBA" id="ARBA00022989"/>
    </source>
</evidence>
<keyword evidence="4 6" id="KW-1133">Transmembrane helix</keyword>
<evidence type="ECO:0000313" key="7">
    <source>
        <dbReference type="EMBL" id="SDP01144.1"/>
    </source>
</evidence>
<feature type="transmembrane region" description="Helical" evidence="6">
    <location>
        <begin position="310"/>
        <end position="332"/>
    </location>
</feature>
<feature type="transmembrane region" description="Helical" evidence="6">
    <location>
        <begin position="91"/>
        <end position="110"/>
    </location>
</feature>
<feature type="transmembrane region" description="Helical" evidence="6">
    <location>
        <begin position="210"/>
        <end position="233"/>
    </location>
</feature>
<dbReference type="Pfam" id="PF03741">
    <property type="entry name" value="TerC"/>
    <property type="match status" value="1"/>
</dbReference>
<proteinExistence type="inferred from homology"/>
<comment type="subcellular location">
    <subcellularLocation>
        <location evidence="1">Membrane</location>
        <topology evidence="1">Multi-pass membrane protein</topology>
    </subcellularLocation>
</comment>
<feature type="transmembrane region" description="Helical" evidence="6">
    <location>
        <begin position="117"/>
        <end position="140"/>
    </location>
</feature>
<dbReference type="NCBIfam" id="TIGR03718">
    <property type="entry name" value="R_switched_Alx"/>
    <property type="match status" value="1"/>
</dbReference>
<feature type="transmembrane region" description="Helical" evidence="6">
    <location>
        <begin position="239"/>
        <end position="260"/>
    </location>
</feature>
<keyword evidence="3 6" id="KW-0812">Transmembrane</keyword>
<keyword evidence="8" id="KW-1185">Reference proteome</keyword>
<dbReference type="PANTHER" id="PTHR30238">
    <property type="entry name" value="MEMBRANE BOUND PREDICTED REDOX MODULATOR"/>
    <property type="match status" value="1"/>
</dbReference>
<comment type="similarity">
    <text evidence="2">Belongs to the TerC family.</text>
</comment>
<feature type="transmembrane region" description="Helical" evidence="6">
    <location>
        <begin position="49"/>
        <end position="71"/>
    </location>
</feature>
<feature type="transmembrane region" description="Helical" evidence="6">
    <location>
        <begin position="17"/>
        <end position="37"/>
    </location>
</feature>
<evidence type="ECO:0000313" key="8">
    <source>
        <dbReference type="Proteomes" id="UP000199077"/>
    </source>
</evidence>
<organism evidence="7 8">
    <name type="scientific">Pedococcus dokdonensis</name>
    <dbReference type="NCBI Taxonomy" id="443156"/>
    <lineage>
        <taxon>Bacteria</taxon>
        <taxon>Bacillati</taxon>
        <taxon>Actinomycetota</taxon>
        <taxon>Actinomycetes</taxon>
        <taxon>Micrococcales</taxon>
        <taxon>Intrasporangiaceae</taxon>
        <taxon>Pedococcus</taxon>
    </lineage>
</organism>
<reference evidence="8" key="1">
    <citation type="submission" date="2016-10" db="EMBL/GenBank/DDBJ databases">
        <authorList>
            <person name="Varghese N."/>
            <person name="Submissions S."/>
        </authorList>
    </citation>
    <scope>NUCLEOTIDE SEQUENCE [LARGE SCALE GENOMIC DNA]</scope>
    <source>
        <strain evidence="8">DSM 22329</strain>
    </source>
</reference>
<sequence>MTAFVATTATQMEVPTWVWYLTVGLMAAVLLFDVFIIARRPHVPTTKEVSIALAFYIGAALLFGLGVWYFTHDQAGGKFATEYYAGWLTEYSLSIDNLFIFLLIMARFGVPEKLQQSALLIGIIIAIVLRGIFIAVGAAAINQFSWVFYIFGAFLIYTAVKLGKEGESDDEEYEENRFMKWVERRFPATDKYDGAKLFTHVDGKKLATPMFIVIMALGTTDLLFALDSIPAIYGLTKEPYLVLTANLFALMGLRQLYFLIGGLLKKLVYLSLGLAVLLAFIGVKLILHALHENELPFINGGEHVKAAPDIPISVSLGAIVVILGVTTVASLWKSRKDERERLSAS</sequence>